<dbReference type="InterPro" id="IPR036812">
    <property type="entry name" value="NAD(P)_OxRdtase_dom_sf"/>
</dbReference>
<sequence length="328" mass="36918">MANATPSLTVIFGAAGFNEEGGQRTAIEVEEVLQALKQECITTIDTAQIYGSSEELLGQTNAAACFVIDTKHCGGFAPGNSTKEKVIAGAEKSLKKLQTAKVNIFYLHAPDRQAPLEETLEGIDDLYKAGKFKYFGLSNFRADEVESVIQLAKQKQFVLPTVYQGNYNPLCRKQETELFPILRKYNLAFYAYSPLAGGFLAKSKEELRKGNLKGRWDPKTPFGMVYHGLYNKNAFLDVLDDWARVATAARIPTAELAYRWMRYHSNLSSDLGDAMVIGASNIDQLRQTMQGLRRGPLSEDIVMMIEKVWEKIKDESFLDNYNDWFYKQ</sequence>
<dbReference type="AlphaFoldDB" id="A0A9W9EZW8"/>
<feature type="domain" description="NADP-dependent oxidoreductase" evidence="3">
    <location>
        <begin position="10"/>
        <end position="310"/>
    </location>
</feature>
<reference evidence="4" key="1">
    <citation type="submission" date="2022-11" db="EMBL/GenBank/DDBJ databases">
        <authorList>
            <person name="Petersen C."/>
        </authorList>
    </citation>
    <scope>NUCLEOTIDE SEQUENCE</scope>
    <source>
        <strain evidence="4">IBT 30761</strain>
    </source>
</reference>
<dbReference type="PANTHER" id="PTHR43364">
    <property type="entry name" value="NADH-SPECIFIC METHYLGLYOXAL REDUCTASE-RELATED"/>
    <property type="match status" value="1"/>
</dbReference>
<evidence type="ECO:0000313" key="4">
    <source>
        <dbReference type="EMBL" id="KAJ5091010.1"/>
    </source>
</evidence>
<keyword evidence="1" id="KW-0560">Oxidoreductase</keyword>
<accession>A0A9W9EZW8</accession>
<proteinExistence type="inferred from homology"/>
<name>A0A9W9EZW8_9EURO</name>
<dbReference type="InterPro" id="IPR023210">
    <property type="entry name" value="NADP_OxRdtase_dom"/>
</dbReference>
<dbReference type="Pfam" id="PF00248">
    <property type="entry name" value="Aldo_ket_red"/>
    <property type="match status" value="1"/>
</dbReference>
<gene>
    <name evidence="4" type="ORF">N7532_009694</name>
</gene>
<evidence type="ECO:0000313" key="5">
    <source>
        <dbReference type="Proteomes" id="UP001149074"/>
    </source>
</evidence>
<dbReference type="RefSeq" id="XP_056472991.1">
    <property type="nucleotide sequence ID" value="XM_056622185.1"/>
</dbReference>
<dbReference type="OrthoDB" id="48988at2759"/>
<keyword evidence="5" id="KW-1185">Reference proteome</keyword>
<dbReference type="InterPro" id="IPR050523">
    <property type="entry name" value="AKR_Detox_Biosynth"/>
</dbReference>
<dbReference type="EMBL" id="JAPQKI010000009">
    <property type="protein sequence ID" value="KAJ5091010.1"/>
    <property type="molecule type" value="Genomic_DNA"/>
</dbReference>
<organism evidence="4 5">
    <name type="scientific">Penicillium argentinense</name>
    <dbReference type="NCBI Taxonomy" id="1131581"/>
    <lineage>
        <taxon>Eukaryota</taxon>
        <taxon>Fungi</taxon>
        <taxon>Dikarya</taxon>
        <taxon>Ascomycota</taxon>
        <taxon>Pezizomycotina</taxon>
        <taxon>Eurotiomycetes</taxon>
        <taxon>Eurotiomycetidae</taxon>
        <taxon>Eurotiales</taxon>
        <taxon>Aspergillaceae</taxon>
        <taxon>Penicillium</taxon>
    </lineage>
</organism>
<dbReference type="Proteomes" id="UP001149074">
    <property type="component" value="Unassembled WGS sequence"/>
</dbReference>
<evidence type="ECO:0000256" key="1">
    <source>
        <dbReference type="ARBA" id="ARBA00023002"/>
    </source>
</evidence>
<dbReference type="SUPFAM" id="SSF51430">
    <property type="entry name" value="NAD(P)-linked oxidoreductase"/>
    <property type="match status" value="1"/>
</dbReference>
<dbReference type="GO" id="GO:0016491">
    <property type="term" value="F:oxidoreductase activity"/>
    <property type="evidence" value="ECO:0007669"/>
    <property type="project" value="UniProtKB-KW"/>
</dbReference>
<evidence type="ECO:0000259" key="3">
    <source>
        <dbReference type="Pfam" id="PF00248"/>
    </source>
</evidence>
<protein>
    <recommendedName>
        <fullName evidence="3">NADP-dependent oxidoreductase domain-containing protein</fullName>
    </recommendedName>
</protein>
<evidence type="ECO:0000256" key="2">
    <source>
        <dbReference type="ARBA" id="ARBA00038157"/>
    </source>
</evidence>
<dbReference type="PANTHER" id="PTHR43364:SF4">
    <property type="entry name" value="NAD(P)-LINKED OXIDOREDUCTASE SUPERFAMILY PROTEIN"/>
    <property type="match status" value="1"/>
</dbReference>
<reference evidence="4" key="2">
    <citation type="journal article" date="2023" name="IMA Fungus">
        <title>Comparative genomic study of the Penicillium genus elucidates a diverse pangenome and 15 lateral gene transfer events.</title>
        <authorList>
            <person name="Petersen C."/>
            <person name="Sorensen T."/>
            <person name="Nielsen M.R."/>
            <person name="Sondergaard T.E."/>
            <person name="Sorensen J.L."/>
            <person name="Fitzpatrick D.A."/>
            <person name="Frisvad J.C."/>
            <person name="Nielsen K.L."/>
        </authorList>
    </citation>
    <scope>NUCLEOTIDE SEQUENCE</scope>
    <source>
        <strain evidence="4">IBT 30761</strain>
    </source>
</reference>
<dbReference type="Gene3D" id="3.20.20.100">
    <property type="entry name" value="NADP-dependent oxidoreductase domain"/>
    <property type="match status" value="1"/>
</dbReference>
<comment type="caution">
    <text evidence="4">The sequence shown here is derived from an EMBL/GenBank/DDBJ whole genome shotgun (WGS) entry which is preliminary data.</text>
</comment>
<dbReference type="CDD" id="cd19075">
    <property type="entry name" value="AKR_AKR7A1-5"/>
    <property type="match status" value="1"/>
</dbReference>
<comment type="similarity">
    <text evidence="2">Belongs to the aldo/keto reductase family. Aldo/keto reductase 2 subfamily.</text>
</comment>
<dbReference type="GeneID" id="81361164"/>